<evidence type="ECO:0000313" key="3">
    <source>
        <dbReference type="Proteomes" id="UP000313359"/>
    </source>
</evidence>
<protein>
    <submittedName>
        <fullName evidence="2">Uncharacterized protein</fullName>
    </submittedName>
</protein>
<keyword evidence="3" id="KW-1185">Reference proteome</keyword>
<dbReference type="EMBL" id="ML122256">
    <property type="protein sequence ID" value="RPD63274.1"/>
    <property type="molecule type" value="Genomic_DNA"/>
</dbReference>
<organism evidence="2 3">
    <name type="scientific">Lentinus tigrinus ALCF2SS1-6</name>
    <dbReference type="NCBI Taxonomy" id="1328759"/>
    <lineage>
        <taxon>Eukaryota</taxon>
        <taxon>Fungi</taxon>
        <taxon>Dikarya</taxon>
        <taxon>Basidiomycota</taxon>
        <taxon>Agaricomycotina</taxon>
        <taxon>Agaricomycetes</taxon>
        <taxon>Polyporales</taxon>
        <taxon>Polyporaceae</taxon>
        <taxon>Lentinus</taxon>
    </lineage>
</organism>
<feature type="region of interest" description="Disordered" evidence="1">
    <location>
        <begin position="219"/>
        <end position="242"/>
    </location>
</feature>
<accession>A0A5C2SJ19</accession>
<dbReference type="Proteomes" id="UP000313359">
    <property type="component" value="Unassembled WGS sequence"/>
</dbReference>
<name>A0A5C2SJ19_9APHY</name>
<dbReference type="AlphaFoldDB" id="A0A5C2SJ19"/>
<evidence type="ECO:0000313" key="2">
    <source>
        <dbReference type="EMBL" id="RPD63274.1"/>
    </source>
</evidence>
<proteinExistence type="predicted"/>
<sequence>MSIVLDSLRAFTHFVKTNSTLYSGHWLAASELYTVNRCTLNFPAYCHPHYLPYLWTSLACSHLYAGPAPPVSKMPANSDYPPDPEADIYLLADTWNSTTGVMHQSLTLVVKSQEWDERIMLLDIMLVYLVFATLHSDLQPQDLVLLMGALVQGVLELRQFERANDCIHKIAEQACVMFLIISRERCSVSEDLAMSAMMVAVDGGTSKFDERNVSATVNSRVKLSSDEGENNTPSKPRDWSLVRDCGRRSRLGPVRDKGLADNKGAGAVITDDAATPAGVPRCRTQPAMQDGSILVTKRGCVCQRRTAVLNNNLEEIYACAQGVDVQTSVSVSDRQKPSRVANTTLHTGDWVEEVPADADDYI</sequence>
<gene>
    <name evidence="2" type="ORF">L227DRAFT_561441</name>
</gene>
<reference evidence="2" key="1">
    <citation type="journal article" date="2018" name="Genome Biol. Evol.">
        <title>Genomics and development of Lentinus tigrinus, a white-rot wood-decaying mushroom with dimorphic fruiting bodies.</title>
        <authorList>
            <person name="Wu B."/>
            <person name="Xu Z."/>
            <person name="Knudson A."/>
            <person name="Carlson A."/>
            <person name="Chen N."/>
            <person name="Kovaka S."/>
            <person name="LaButti K."/>
            <person name="Lipzen A."/>
            <person name="Pennachio C."/>
            <person name="Riley R."/>
            <person name="Schakwitz W."/>
            <person name="Umezawa K."/>
            <person name="Ohm R.A."/>
            <person name="Grigoriev I.V."/>
            <person name="Nagy L.G."/>
            <person name="Gibbons J."/>
            <person name="Hibbett D."/>
        </authorList>
    </citation>
    <scope>NUCLEOTIDE SEQUENCE [LARGE SCALE GENOMIC DNA]</scope>
    <source>
        <strain evidence="2">ALCF2SS1-6</strain>
    </source>
</reference>
<evidence type="ECO:0000256" key="1">
    <source>
        <dbReference type="SAM" id="MobiDB-lite"/>
    </source>
</evidence>